<dbReference type="Proteomes" id="UP000789595">
    <property type="component" value="Unassembled WGS sequence"/>
</dbReference>
<dbReference type="InterPro" id="IPR011992">
    <property type="entry name" value="EF-hand-dom_pair"/>
</dbReference>
<evidence type="ECO:0000256" key="3">
    <source>
        <dbReference type="SAM" id="MobiDB-lite"/>
    </source>
</evidence>
<dbReference type="PROSITE" id="PS50096">
    <property type="entry name" value="IQ"/>
    <property type="match status" value="1"/>
</dbReference>
<feature type="region of interest" description="Disordered" evidence="3">
    <location>
        <begin position="1"/>
        <end position="25"/>
    </location>
</feature>
<gene>
    <name evidence="5" type="ORF">PCAL00307_LOCUS151</name>
    <name evidence="6" type="ORF">PECAL_2P21670</name>
</gene>
<evidence type="ECO:0000256" key="2">
    <source>
        <dbReference type="SAM" id="Coils"/>
    </source>
</evidence>
<dbReference type="AlphaFoldDB" id="A0A7S3ZJF5"/>
<dbReference type="GO" id="GO:0005509">
    <property type="term" value="F:calcium ion binding"/>
    <property type="evidence" value="ECO:0007669"/>
    <property type="project" value="InterPro"/>
</dbReference>
<dbReference type="OrthoDB" id="10067602at2759"/>
<sequence length="1130" mass="130493">MAAGEKKKKPAAAPKKPPPPKSDAYLQLSPWLPATVCLRSAQHQWAVCRDEVERKAREENQKVVKERREKACEYAHTLLQYGADLWRDDVEQNESLQAVPQTYIWLTPECAAALRRTARQGTHAKDLDIFVDEILTDMPATYEFMAKKMASARELLPRLQSLGRGFICRRKIRRWLLTKFEQRAKGNNKYYIDLDVEKEQKAHSPVGKKKKASFTSKRNPHPLTWKRPPLMLKREPNLGTMENMKRRLQNEEEKAKRRLQKDTLHRKANEAKRKLRDERSEALYELGKLRDALENAHRYLGRKLSQPRYRKEPPPQKSEDEPYVTEEMRLRKQKEHQIIFNRYDVDRGGTVDAGELDVIFRDMKRVLPQEQINDLIFEYAVKDEERDEVYFDEFCNMLDALEEREKAQKKEREAQAIREALKHHACCSLLPCATLDDSAQSDALRLLDDALLARLEEPSSSESEDDEGIKWDAPVSTCFLEKTTDDKAKEKLARQKRKEAREKLKEQKEMNRGGRDTLQQRKAKNDQLQLFRESQFKALSYYKAEDVLRLILKSETVKHALEDGLRIYQQETAWPLRECFPLPFLVEKRVDCLDLAQRYVATIDSEGTLCAVSQYDSSVQHGPEWLARMETTVNDLTEVFEKTKGAWLAIFQNFDRRRAVERARLDKPDEGVGEAIIRIAEPNETSKKKATRHRDAFIKYNEGGRVDVDGLEQVFVDMKLTVPDSEDLSDTIEHYSKGGEGVNHEQFSELLDLLESDEGYKLRKVYDKYLMRLWSVKGGDRRTTLNGEALGLLFGDLRVEHYFTSEKIEALLVEGELSFEQFQATVESLKGLRVKRAVVRCSLRSFTKEDTVPYVKLFGTDALFDSGKVREPMHMRAQYAFQKLAGDRDSLNVKELCVAFDQLGFDLSMIDVERLCDGSETKYEDFLGMLESLPAVHEVPSVHRRVRGFVDEVCSQLGEICDERDRFLPPAPDVLVVDFFLDTIDAQIDREQRLREAGLNPMMPPVPKPTPYVCSVVPLSFKHGKEKVPKPHLGLFEHAKKDDRKQLAGIRVPPRKSSRSRPSSRQNDDGPQKDDPSEYGWKEADPSGVVRYRRKLGEGRVFEFRAREGLRTGKALTEAMDPGAWDGRFM</sequence>
<proteinExistence type="predicted"/>
<evidence type="ECO:0000313" key="7">
    <source>
        <dbReference type="Proteomes" id="UP000789595"/>
    </source>
</evidence>
<feature type="compositionally biased region" description="Basic and acidic residues" evidence="3">
    <location>
        <begin position="309"/>
        <end position="324"/>
    </location>
</feature>
<accession>A0A7S3ZJF5</accession>
<feature type="compositionally biased region" description="Basic and acidic residues" evidence="3">
    <location>
        <begin position="1066"/>
        <end position="1083"/>
    </location>
</feature>
<dbReference type="EMBL" id="HBIW01000174">
    <property type="protein sequence ID" value="CAE0684717.1"/>
    <property type="molecule type" value="Transcribed_RNA"/>
</dbReference>
<dbReference type="InterPro" id="IPR018247">
    <property type="entry name" value="EF_Hand_1_Ca_BS"/>
</dbReference>
<organism evidence="5">
    <name type="scientific">Pelagomonas calceolata</name>
    <dbReference type="NCBI Taxonomy" id="35677"/>
    <lineage>
        <taxon>Eukaryota</taxon>
        <taxon>Sar</taxon>
        <taxon>Stramenopiles</taxon>
        <taxon>Ochrophyta</taxon>
        <taxon>Pelagophyceae</taxon>
        <taxon>Pelagomonadales</taxon>
        <taxon>Pelagomonadaceae</taxon>
        <taxon>Pelagomonas</taxon>
    </lineage>
</organism>
<dbReference type="EMBL" id="CAKKNE010000002">
    <property type="protein sequence ID" value="CAH0369061.1"/>
    <property type="molecule type" value="Genomic_DNA"/>
</dbReference>
<reference evidence="6" key="2">
    <citation type="submission" date="2021-11" db="EMBL/GenBank/DDBJ databases">
        <authorList>
            <consortium name="Genoscope - CEA"/>
            <person name="William W."/>
        </authorList>
    </citation>
    <scope>NUCLEOTIDE SEQUENCE</scope>
</reference>
<evidence type="ECO:0000256" key="1">
    <source>
        <dbReference type="ARBA" id="ARBA00022837"/>
    </source>
</evidence>
<feature type="coiled-coil region" evidence="2">
    <location>
        <begin position="238"/>
        <end position="281"/>
    </location>
</feature>
<dbReference type="SUPFAM" id="SSF47473">
    <property type="entry name" value="EF-hand"/>
    <property type="match status" value="2"/>
</dbReference>
<dbReference type="Gene3D" id="1.10.238.10">
    <property type="entry name" value="EF-hand"/>
    <property type="match status" value="1"/>
</dbReference>
<feature type="compositionally biased region" description="Basic residues" evidence="3">
    <location>
        <begin position="1"/>
        <end position="10"/>
    </location>
</feature>
<protein>
    <recommendedName>
        <fullName evidence="4">EF-hand domain-containing protein</fullName>
    </recommendedName>
</protein>
<feature type="region of interest" description="Disordered" evidence="3">
    <location>
        <begin position="489"/>
        <end position="519"/>
    </location>
</feature>
<feature type="domain" description="EF-hand" evidence="4">
    <location>
        <begin position="331"/>
        <end position="366"/>
    </location>
</feature>
<keyword evidence="1" id="KW-0106">Calcium</keyword>
<keyword evidence="7" id="KW-1185">Reference proteome</keyword>
<feature type="region of interest" description="Disordered" evidence="3">
    <location>
        <begin position="304"/>
        <end position="324"/>
    </location>
</feature>
<feature type="region of interest" description="Disordered" evidence="3">
    <location>
        <begin position="1043"/>
        <end position="1083"/>
    </location>
</feature>
<dbReference type="InterPro" id="IPR002048">
    <property type="entry name" value="EF_hand_dom"/>
</dbReference>
<name>A0A7S3ZJF5_9STRA</name>
<evidence type="ECO:0000313" key="6">
    <source>
        <dbReference type="EMBL" id="CAH0369061.1"/>
    </source>
</evidence>
<evidence type="ECO:0000259" key="4">
    <source>
        <dbReference type="PROSITE" id="PS50222"/>
    </source>
</evidence>
<reference evidence="5" key="1">
    <citation type="submission" date="2021-01" db="EMBL/GenBank/DDBJ databases">
        <authorList>
            <person name="Corre E."/>
            <person name="Pelletier E."/>
            <person name="Niang G."/>
            <person name="Scheremetjew M."/>
            <person name="Finn R."/>
            <person name="Kale V."/>
            <person name="Holt S."/>
            <person name="Cochrane G."/>
            <person name="Meng A."/>
            <person name="Brown T."/>
            <person name="Cohen L."/>
        </authorList>
    </citation>
    <scope>NUCLEOTIDE SEQUENCE</scope>
    <source>
        <strain evidence="5">CCMP1756</strain>
    </source>
</reference>
<feature type="region of interest" description="Disordered" evidence="3">
    <location>
        <begin position="202"/>
        <end position="228"/>
    </location>
</feature>
<dbReference type="PROSITE" id="PS00018">
    <property type="entry name" value="EF_HAND_1"/>
    <property type="match status" value="1"/>
</dbReference>
<evidence type="ECO:0000313" key="5">
    <source>
        <dbReference type="EMBL" id="CAE0684717.1"/>
    </source>
</evidence>
<dbReference type="PROSITE" id="PS50222">
    <property type="entry name" value="EF_HAND_2"/>
    <property type="match status" value="1"/>
</dbReference>
<keyword evidence="2" id="KW-0175">Coiled coil</keyword>